<dbReference type="Proteomes" id="UP000306477">
    <property type="component" value="Unassembled WGS sequence"/>
</dbReference>
<sequence>MSEYNKSKKDISGKKSYSTLSSKNQITVPSIIREKLNAEPGDQVVFYYNEESKEITVSSIKKDSLLSLYGSMPPKGDKGMKDWDAIRKMAKNEYFNKEKNI</sequence>
<dbReference type="EMBL" id="SLUB01000011">
    <property type="protein sequence ID" value="THE13131.1"/>
    <property type="molecule type" value="Genomic_DNA"/>
</dbReference>
<dbReference type="PROSITE" id="PS51740">
    <property type="entry name" value="SPOVT_ABRB"/>
    <property type="match status" value="1"/>
</dbReference>
<dbReference type="InterPro" id="IPR007159">
    <property type="entry name" value="SpoVT-AbrB_dom"/>
</dbReference>
<dbReference type="OrthoDB" id="9811597at2"/>
<organism evidence="3 4">
    <name type="scientific">Bacillus timonensis</name>
    <dbReference type="NCBI Taxonomy" id="1033734"/>
    <lineage>
        <taxon>Bacteria</taxon>
        <taxon>Bacillati</taxon>
        <taxon>Bacillota</taxon>
        <taxon>Bacilli</taxon>
        <taxon>Bacillales</taxon>
        <taxon>Bacillaceae</taxon>
        <taxon>Bacillus</taxon>
    </lineage>
</organism>
<dbReference type="SMART" id="SM00966">
    <property type="entry name" value="SpoVT_AbrB"/>
    <property type="match status" value="1"/>
</dbReference>
<evidence type="ECO:0000256" key="1">
    <source>
        <dbReference type="PROSITE-ProRule" id="PRU01076"/>
    </source>
</evidence>
<dbReference type="RefSeq" id="WP_136379182.1">
    <property type="nucleotide sequence ID" value="NZ_SLUB01000011.1"/>
</dbReference>
<evidence type="ECO:0000313" key="4">
    <source>
        <dbReference type="Proteomes" id="UP000306477"/>
    </source>
</evidence>
<dbReference type="AlphaFoldDB" id="A0A4S3PTP7"/>
<gene>
    <name evidence="3" type="ORF">E1I69_08495</name>
</gene>
<feature type="domain" description="SpoVT-AbrB" evidence="2">
    <location>
        <begin position="15"/>
        <end position="62"/>
    </location>
</feature>
<dbReference type="SUPFAM" id="SSF89447">
    <property type="entry name" value="AbrB/MazE/MraZ-like"/>
    <property type="match status" value="1"/>
</dbReference>
<dbReference type="InterPro" id="IPR037914">
    <property type="entry name" value="SpoVT-AbrB_sf"/>
</dbReference>
<comment type="caution">
    <text evidence="3">The sequence shown here is derived from an EMBL/GenBank/DDBJ whole genome shotgun (WGS) entry which is preliminary data.</text>
</comment>
<dbReference type="Pfam" id="PF04014">
    <property type="entry name" value="MazE_antitoxin"/>
    <property type="match status" value="1"/>
</dbReference>
<evidence type="ECO:0000313" key="3">
    <source>
        <dbReference type="EMBL" id="THE13131.1"/>
    </source>
</evidence>
<accession>A0A4S3PTP7</accession>
<keyword evidence="1 3" id="KW-0238">DNA-binding</keyword>
<evidence type="ECO:0000259" key="2">
    <source>
        <dbReference type="PROSITE" id="PS51740"/>
    </source>
</evidence>
<proteinExistence type="predicted"/>
<reference evidence="3 4" key="1">
    <citation type="journal article" date="2019" name="Indoor Air">
        <title>Impacts of indoor surface finishes on bacterial viability.</title>
        <authorList>
            <person name="Hu J."/>
            <person name="Maamar S.B."/>
            <person name="Glawe A.J."/>
            <person name="Gottel N."/>
            <person name="Gilbert J.A."/>
            <person name="Hartmann E.M."/>
        </authorList>
    </citation>
    <scope>NUCLEOTIDE SEQUENCE [LARGE SCALE GENOMIC DNA]</scope>
    <source>
        <strain evidence="3 4">AF060A6</strain>
    </source>
</reference>
<protein>
    <submittedName>
        <fullName evidence="3">AbrB/MazE/SpoVT family DNA-binding domain-containing protein</fullName>
    </submittedName>
</protein>
<dbReference type="GO" id="GO:0003677">
    <property type="term" value="F:DNA binding"/>
    <property type="evidence" value="ECO:0007669"/>
    <property type="project" value="UniProtKB-UniRule"/>
</dbReference>
<dbReference type="NCBIfam" id="TIGR01439">
    <property type="entry name" value="lp_hng_hel_AbrB"/>
    <property type="match status" value="1"/>
</dbReference>
<keyword evidence="4" id="KW-1185">Reference proteome</keyword>
<name>A0A4S3PTP7_9BACI</name>
<dbReference type="Gene3D" id="2.10.260.10">
    <property type="match status" value="1"/>
</dbReference>